<accession>A0A074YJP5</accession>
<proteinExistence type="predicted"/>
<dbReference type="OrthoDB" id="10574039at2759"/>
<evidence type="ECO:0000313" key="1">
    <source>
        <dbReference type="EMBL" id="KEQ96289.1"/>
    </source>
</evidence>
<name>A0A074YJP5_AURSE</name>
<reference evidence="1 2" key="1">
    <citation type="journal article" date="2014" name="BMC Genomics">
        <title>Genome sequencing of four Aureobasidium pullulans varieties: biotechnological potential, stress tolerance, and description of new species.</title>
        <authorList>
            <person name="Gostin Ar C."/>
            <person name="Ohm R.A."/>
            <person name="Kogej T."/>
            <person name="Sonjak S."/>
            <person name="Turk M."/>
            <person name="Zajc J."/>
            <person name="Zalar P."/>
            <person name="Grube M."/>
            <person name="Sun H."/>
            <person name="Han J."/>
            <person name="Sharma A."/>
            <person name="Chiniquy J."/>
            <person name="Ngan C.Y."/>
            <person name="Lipzen A."/>
            <person name="Barry K."/>
            <person name="Grigoriev I.V."/>
            <person name="Gunde-Cimerman N."/>
        </authorList>
    </citation>
    <scope>NUCLEOTIDE SEQUENCE [LARGE SCALE GENOMIC DNA]</scope>
    <source>
        <strain evidence="1 2">EXF-2481</strain>
    </source>
</reference>
<dbReference type="RefSeq" id="XP_013344775.1">
    <property type="nucleotide sequence ID" value="XM_013489321.1"/>
</dbReference>
<gene>
    <name evidence="1" type="ORF">AUEXF2481DRAFT_675623</name>
</gene>
<keyword evidence="2" id="KW-1185">Reference proteome</keyword>
<dbReference type="GeneID" id="25370401"/>
<organism evidence="1 2">
    <name type="scientific">Aureobasidium subglaciale (strain EXF-2481)</name>
    <name type="common">Aureobasidium pullulans var. subglaciale</name>
    <dbReference type="NCBI Taxonomy" id="1043005"/>
    <lineage>
        <taxon>Eukaryota</taxon>
        <taxon>Fungi</taxon>
        <taxon>Dikarya</taxon>
        <taxon>Ascomycota</taxon>
        <taxon>Pezizomycotina</taxon>
        <taxon>Dothideomycetes</taxon>
        <taxon>Dothideomycetidae</taxon>
        <taxon>Dothideales</taxon>
        <taxon>Saccotheciaceae</taxon>
        <taxon>Aureobasidium</taxon>
    </lineage>
</organism>
<dbReference type="EMBL" id="KL584757">
    <property type="protein sequence ID" value="KEQ96289.1"/>
    <property type="molecule type" value="Genomic_DNA"/>
</dbReference>
<dbReference type="HOGENOM" id="CLU_1049650_0_0_1"/>
<evidence type="ECO:0000313" key="2">
    <source>
        <dbReference type="Proteomes" id="UP000030641"/>
    </source>
</evidence>
<dbReference type="Proteomes" id="UP000030641">
    <property type="component" value="Unassembled WGS sequence"/>
</dbReference>
<protein>
    <submittedName>
        <fullName evidence="1">Uncharacterized protein</fullName>
    </submittedName>
</protein>
<sequence>MPLRFCPSNRNSRYHKFVPNLSPTLQHLTHSAIPSPASTLQGHALSARQQRQHESHGLFRYLRALSHTFHVNVCALHPERPSHWPVWAALRTQPCVTQDPSNVQDLPSFLVGYDSHVPVSRAIEPLPTTFYSAVDSLQPHSPIRVPSLSYILDHFISTPSRNSNARTRRIVVDPTRTPSSSVNAIYVWISLATSLASISRKLCEESSCRLQRTRTVSAHHLTQDSTDAAWGAAFLWCGLVRPWPLWSCICSRQSPITGGVVLKGL</sequence>
<dbReference type="InParanoid" id="A0A074YJP5"/>
<dbReference type="AlphaFoldDB" id="A0A074YJP5"/>